<gene>
    <name evidence="1" type="ORF">NY667_24645</name>
</gene>
<proteinExistence type="predicted"/>
<sequence>MKKAMLKSDPSRRLIPMARWLIENRDDTASCPVCGHDLRVDAQLSKKVVTHFTHPQGVKCPTSAVNGTAYVGFKKIARGSAADALRVRRYALDNLESIYYRAMELCPELRWTEFLPLLDRATELDAWSFKDFDVLYIPYLLLCCADSFSGIKGSKRPSAIFFVLEPGASESEFWHRPQGEKQRIWRVFATTKHVDDIAMKLQEIEPWYRSKARMAMKL</sequence>
<accession>A0A9X4BWH1</accession>
<dbReference type="Proteomes" id="UP001140230">
    <property type="component" value="Unassembled WGS sequence"/>
</dbReference>
<name>A0A9X4BWH1_9XANT</name>
<reference evidence="1" key="2">
    <citation type="submission" date="2022-08" db="EMBL/GenBank/DDBJ databases">
        <authorList>
            <person name="Iruegas-Bocardo F."/>
            <person name="Weisberg A.J."/>
            <person name="Riutta E.R."/>
            <person name="Kilday K."/>
            <person name="Bonkowski J.C."/>
            <person name="Creswell T."/>
            <person name="Daughtrey M.L."/>
            <person name="Rane K."/>
            <person name="Grunwald N.J."/>
            <person name="Chang J.H."/>
            <person name="Putnam M.L."/>
        </authorList>
    </citation>
    <scope>NUCLEOTIDE SEQUENCE</scope>
    <source>
        <strain evidence="1">22-338</strain>
    </source>
</reference>
<evidence type="ECO:0000313" key="1">
    <source>
        <dbReference type="EMBL" id="MDC8640867.1"/>
    </source>
</evidence>
<evidence type="ECO:0000313" key="2">
    <source>
        <dbReference type="Proteomes" id="UP001140230"/>
    </source>
</evidence>
<organism evidence="1 2">
    <name type="scientific">Xanthomonas hortorum pv. hederae</name>
    <dbReference type="NCBI Taxonomy" id="453603"/>
    <lineage>
        <taxon>Bacteria</taxon>
        <taxon>Pseudomonadati</taxon>
        <taxon>Pseudomonadota</taxon>
        <taxon>Gammaproteobacteria</taxon>
        <taxon>Lysobacterales</taxon>
        <taxon>Lysobacteraceae</taxon>
        <taxon>Xanthomonas</taxon>
    </lineage>
</organism>
<dbReference type="AlphaFoldDB" id="A0A9X4BWH1"/>
<dbReference type="EMBL" id="JANWTP010000219">
    <property type="protein sequence ID" value="MDC8640867.1"/>
    <property type="molecule type" value="Genomic_DNA"/>
</dbReference>
<protein>
    <submittedName>
        <fullName evidence="1">Uncharacterized protein</fullName>
    </submittedName>
</protein>
<reference evidence="1" key="1">
    <citation type="journal article" date="2022" name="Phytopathology">
        <title>Whole genome sequencing-based tracing of a 2022 introduction and outbreak of Xanthomonas hortorum pv. pelargonii.</title>
        <authorList>
            <person name="Iruegas Bocardo F."/>
            <person name="Weisberg A.J."/>
            <person name="Riutta E.R."/>
            <person name="Kilday K.B."/>
            <person name="Bonkowski J.C."/>
            <person name="Creswell T.C."/>
            <person name="Daughtrey M."/>
            <person name="Rane K.K."/>
            <person name="Grunwald N.J."/>
            <person name="Chang J.H."/>
            <person name="Putnam M."/>
        </authorList>
    </citation>
    <scope>NUCLEOTIDE SEQUENCE</scope>
    <source>
        <strain evidence="1">22-338</strain>
    </source>
</reference>
<dbReference type="RefSeq" id="WP_104552498.1">
    <property type="nucleotide sequence ID" value="NZ_CP168173.1"/>
</dbReference>
<comment type="caution">
    <text evidence="1">The sequence shown here is derived from an EMBL/GenBank/DDBJ whole genome shotgun (WGS) entry which is preliminary data.</text>
</comment>